<dbReference type="AlphaFoldDB" id="A0A6L8MLA6"/>
<dbReference type="EMBL" id="WWCP01000019">
    <property type="protein sequence ID" value="MYM83419.1"/>
    <property type="molecule type" value="Genomic_DNA"/>
</dbReference>
<dbReference type="InterPro" id="IPR001647">
    <property type="entry name" value="HTH_TetR"/>
</dbReference>
<dbReference type="Proteomes" id="UP000474565">
    <property type="component" value="Unassembled WGS sequence"/>
</dbReference>
<dbReference type="GO" id="GO:0000976">
    <property type="term" value="F:transcription cis-regulatory region binding"/>
    <property type="evidence" value="ECO:0007669"/>
    <property type="project" value="TreeGrafter"/>
</dbReference>
<dbReference type="PRINTS" id="PR00455">
    <property type="entry name" value="HTHTETR"/>
</dbReference>
<sequence>MIPKHRARVNHRDALLDALKSLISEGSVHDVTLEGVAARAGVTKGGLIYHFKSKEALLHGLVERMRHRVDAYCIDTTLEPRAALKNFLISRIDYAFSIDQKEKQVMANLLAAAASYPSLLTPVRAMYDNNGAGSLAGMANSAGLTLSVWTALDGFLLLEMLNIRRFSELERQQMKDNLVALVERQFAAPD</sequence>
<evidence type="ECO:0000259" key="5">
    <source>
        <dbReference type="PROSITE" id="PS50977"/>
    </source>
</evidence>
<dbReference type="SUPFAM" id="SSF46689">
    <property type="entry name" value="Homeodomain-like"/>
    <property type="match status" value="1"/>
</dbReference>
<accession>A0A6L8MLA6</accession>
<dbReference type="InterPro" id="IPR009057">
    <property type="entry name" value="Homeodomain-like_sf"/>
</dbReference>
<dbReference type="Pfam" id="PF00440">
    <property type="entry name" value="TetR_N"/>
    <property type="match status" value="1"/>
</dbReference>
<organism evidence="6 7">
    <name type="scientific">Duganella lactea</name>
    <dbReference type="NCBI Taxonomy" id="2692173"/>
    <lineage>
        <taxon>Bacteria</taxon>
        <taxon>Pseudomonadati</taxon>
        <taxon>Pseudomonadota</taxon>
        <taxon>Betaproteobacteria</taxon>
        <taxon>Burkholderiales</taxon>
        <taxon>Oxalobacteraceae</taxon>
        <taxon>Telluria group</taxon>
        <taxon>Duganella</taxon>
    </lineage>
</organism>
<dbReference type="PANTHER" id="PTHR30055:SF234">
    <property type="entry name" value="HTH-TYPE TRANSCRIPTIONAL REGULATOR BETI"/>
    <property type="match status" value="1"/>
</dbReference>
<dbReference type="GO" id="GO:0003700">
    <property type="term" value="F:DNA-binding transcription factor activity"/>
    <property type="evidence" value="ECO:0007669"/>
    <property type="project" value="TreeGrafter"/>
</dbReference>
<dbReference type="PROSITE" id="PS50977">
    <property type="entry name" value="HTH_TETR_2"/>
    <property type="match status" value="1"/>
</dbReference>
<evidence type="ECO:0000256" key="1">
    <source>
        <dbReference type="ARBA" id="ARBA00023015"/>
    </source>
</evidence>
<dbReference type="PANTHER" id="PTHR30055">
    <property type="entry name" value="HTH-TYPE TRANSCRIPTIONAL REGULATOR RUTR"/>
    <property type="match status" value="1"/>
</dbReference>
<proteinExistence type="predicted"/>
<reference evidence="6 7" key="1">
    <citation type="submission" date="2019-12" db="EMBL/GenBank/DDBJ databases">
        <title>Novel species isolated from a subtropical stream in China.</title>
        <authorList>
            <person name="Lu H."/>
        </authorList>
    </citation>
    <scope>NUCLEOTIDE SEQUENCE [LARGE SCALE GENOMIC DNA]</scope>
    <source>
        <strain evidence="6 7">FT50W</strain>
    </source>
</reference>
<evidence type="ECO:0000256" key="2">
    <source>
        <dbReference type="ARBA" id="ARBA00023125"/>
    </source>
</evidence>
<keyword evidence="1" id="KW-0805">Transcription regulation</keyword>
<dbReference type="Pfam" id="PF17937">
    <property type="entry name" value="TetR_C_28"/>
    <property type="match status" value="1"/>
</dbReference>
<keyword evidence="2 4" id="KW-0238">DNA-binding</keyword>
<evidence type="ECO:0000313" key="7">
    <source>
        <dbReference type="Proteomes" id="UP000474565"/>
    </source>
</evidence>
<protein>
    <submittedName>
        <fullName evidence="6">TetR family transcriptional regulator</fullName>
    </submittedName>
</protein>
<dbReference type="Gene3D" id="1.10.357.10">
    <property type="entry name" value="Tetracycline Repressor, domain 2"/>
    <property type="match status" value="1"/>
</dbReference>
<dbReference type="RefSeq" id="WP_161020193.1">
    <property type="nucleotide sequence ID" value="NZ_WWCP01000019.1"/>
</dbReference>
<dbReference type="InterPro" id="IPR041479">
    <property type="entry name" value="TetR_CgmR_C"/>
</dbReference>
<dbReference type="InterPro" id="IPR050109">
    <property type="entry name" value="HTH-type_TetR-like_transc_reg"/>
</dbReference>
<evidence type="ECO:0000313" key="6">
    <source>
        <dbReference type="EMBL" id="MYM83419.1"/>
    </source>
</evidence>
<comment type="caution">
    <text evidence="6">The sequence shown here is derived from an EMBL/GenBank/DDBJ whole genome shotgun (WGS) entry which is preliminary data.</text>
</comment>
<keyword evidence="3" id="KW-0804">Transcription</keyword>
<evidence type="ECO:0000256" key="3">
    <source>
        <dbReference type="ARBA" id="ARBA00023163"/>
    </source>
</evidence>
<feature type="domain" description="HTH tetR-type" evidence="5">
    <location>
        <begin position="9"/>
        <end position="69"/>
    </location>
</feature>
<evidence type="ECO:0000256" key="4">
    <source>
        <dbReference type="PROSITE-ProRule" id="PRU00335"/>
    </source>
</evidence>
<gene>
    <name evidence="6" type="ORF">GTP44_15835</name>
</gene>
<name>A0A6L8MLA6_9BURK</name>
<feature type="DNA-binding region" description="H-T-H motif" evidence="4">
    <location>
        <begin position="32"/>
        <end position="51"/>
    </location>
</feature>